<gene>
    <name evidence="1" type="ORF">GQX73_g4676</name>
</gene>
<accession>A0A7C8ITU6</accession>
<dbReference type="Proteomes" id="UP000481858">
    <property type="component" value="Unassembled WGS sequence"/>
</dbReference>
<dbReference type="InParanoid" id="A0A7C8ITU6"/>
<reference evidence="1 2" key="1">
    <citation type="submission" date="2019-12" db="EMBL/GenBank/DDBJ databases">
        <title>Draft genome sequence of the ascomycete Xylaria multiplex DSM 110363.</title>
        <authorList>
            <person name="Buettner E."/>
            <person name="Kellner H."/>
        </authorList>
    </citation>
    <scope>NUCLEOTIDE SEQUENCE [LARGE SCALE GENOMIC DNA]</scope>
    <source>
        <strain evidence="1 2">DSM 110363</strain>
    </source>
</reference>
<evidence type="ECO:0000313" key="1">
    <source>
        <dbReference type="EMBL" id="KAF2968905.1"/>
    </source>
</evidence>
<name>A0A7C8ITU6_9PEZI</name>
<proteinExistence type="predicted"/>
<protein>
    <submittedName>
        <fullName evidence="1">Uncharacterized protein</fullName>
    </submittedName>
</protein>
<comment type="caution">
    <text evidence="1">The sequence shown here is derived from an EMBL/GenBank/DDBJ whole genome shotgun (WGS) entry which is preliminary data.</text>
</comment>
<dbReference type="AlphaFoldDB" id="A0A7C8ITU6"/>
<sequence>MPSTASEMTSQDGVKFISGLLAGVGVPSILWGEYLLNVYGVPSIVGGIDFVIPDDKMPLAVATLKGSNLRPCPDLDACVVSGDSSPFPVPAFHMHIQGSEVDVSLRAHSETLWFIPPPNNPSSSKTERAAKPNPYYLEASSPELPPWRHGRGHGAFSSDGSPVLVPRAHILLEAYIRLASAFREDYGHYFLNMVTYMAEYPFKDGLINTDLLPKPCRTFWDGHRQGKLPVRQLMNNLQRDLGDDIDRGSEFSSE</sequence>
<dbReference type="EMBL" id="WUBL01000044">
    <property type="protein sequence ID" value="KAF2968905.1"/>
    <property type="molecule type" value="Genomic_DNA"/>
</dbReference>
<evidence type="ECO:0000313" key="2">
    <source>
        <dbReference type="Proteomes" id="UP000481858"/>
    </source>
</evidence>
<dbReference type="OrthoDB" id="4499271at2759"/>
<keyword evidence="2" id="KW-1185">Reference proteome</keyword>
<organism evidence="1 2">
    <name type="scientific">Xylaria multiplex</name>
    <dbReference type="NCBI Taxonomy" id="323545"/>
    <lineage>
        <taxon>Eukaryota</taxon>
        <taxon>Fungi</taxon>
        <taxon>Dikarya</taxon>
        <taxon>Ascomycota</taxon>
        <taxon>Pezizomycotina</taxon>
        <taxon>Sordariomycetes</taxon>
        <taxon>Xylariomycetidae</taxon>
        <taxon>Xylariales</taxon>
        <taxon>Xylariaceae</taxon>
        <taxon>Xylaria</taxon>
    </lineage>
</organism>